<dbReference type="AlphaFoldDB" id="A0A2U2MW24"/>
<comment type="caution">
    <text evidence="1">The sequence shown here is derived from an EMBL/GenBank/DDBJ whole genome shotgun (WGS) entry which is preliminary data.</text>
</comment>
<protein>
    <submittedName>
        <fullName evidence="1">Uncharacterized protein</fullName>
    </submittedName>
</protein>
<dbReference type="RefSeq" id="WP_109680290.1">
    <property type="nucleotide sequence ID" value="NZ_CP086615.1"/>
</dbReference>
<accession>A0A2U2MW24</accession>
<evidence type="ECO:0000313" key="2">
    <source>
        <dbReference type="Proteomes" id="UP000245474"/>
    </source>
</evidence>
<reference evidence="1 2" key="1">
    <citation type="submission" date="2018-05" db="EMBL/GenBank/DDBJ databases">
        <title>Spiribacter halobius sp. nov., a moderately halophilic bacterium isolated from marine solar saltern.</title>
        <authorList>
            <person name="Zheng W.-S."/>
            <person name="Lu D.-C."/>
            <person name="Du Z.-J."/>
        </authorList>
    </citation>
    <scope>NUCLEOTIDE SEQUENCE [LARGE SCALE GENOMIC DNA]</scope>
    <source>
        <strain evidence="1 2">E85</strain>
    </source>
</reference>
<dbReference type="OrthoDB" id="5795054at2"/>
<name>A0A2U2MW24_9GAMM</name>
<proteinExistence type="predicted"/>
<evidence type="ECO:0000313" key="1">
    <source>
        <dbReference type="EMBL" id="PWG61053.1"/>
    </source>
</evidence>
<dbReference type="EMBL" id="QFFI01000052">
    <property type="protein sequence ID" value="PWG61053.1"/>
    <property type="molecule type" value="Genomic_DNA"/>
</dbReference>
<dbReference type="Proteomes" id="UP000245474">
    <property type="component" value="Unassembled WGS sequence"/>
</dbReference>
<sequence length="150" mass="17334">MHGWEGRPFADIDRLTRKRDPRRHPIGCVTTDGEREIVQWFGNIPELSQFLRRMEPQRWGLAGAALIEIKAQLEAVLTRVDVFGLTEDNRLAHNRLTAPRYEVVWWGSLQELLRDPGEWPSQLRAAAGADDADDPAVRIAEHLRERLRQH</sequence>
<gene>
    <name evidence="1" type="ORF">DEM34_18400</name>
</gene>
<organism evidence="1 2">
    <name type="scientific">Sediminicurvatus halobius</name>
    <dbReference type="NCBI Taxonomy" id="2182432"/>
    <lineage>
        <taxon>Bacteria</taxon>
        <taxon>Pseudomonadati</taxon>
        <taxon>Pseudomonadota</taxon>
        <taxon>Gammaproteobacteria</taxon>
        <taxon>Chromatiales</taxon>
        <taxon>Ectothiorhodospiraceae</taxon>
        <taxon>Sediminicurvatus</taxon>
    </lineage>
</organism>
<keyword evidence="2" id="KW-1185">Reference proteome</keyword>